<accession>A0ABN8EMA4</accession>
<dbReference type="EMBL" id="CAKLPY010000001">
    <property type="protein sequence ID" value="CAH0993991.1"/>
    <property type="molecule type" value="Genomic_DNA"/>
</dbReference>
<name>A0ABN8EMA4_9BACT</name>
<dbReference type="Proteomes" id="UP000837932">
    <property type="component" value="Unassembled WGS sequence"/>
</dbReference>
<dbReference type="RefSeq" id="WP_238803754.1">
    <property type="nucleotide sequence ID" value="NZ_CAKLPY010000001.1"/>
</dbReference>
<reference evidence="1" key="1">
    <citation type="submission" date="2021-12" db="EMBL/GenBank/DDBJ databases">
        <authorList>
            <person name="Rodrigo-Torres L."/>
            <person name="Arahal R. D."/>
            <person name="Lucena T."/>
        </authorList>
    </citation>
    <scope>NUCLEOTIDE SEQUENCE</scope>
    <source>
        <strain evidence="1">CECT 8858</strain>
    </source>
</reference>
<evidence type="ECO:0000313" key="1">
    <source>
        <dbReference type="EMBL" id="CAH0993991.1"/>
    </source>
</evidence>
<gene>
    <name evidence="1" type="ORF">EMA8858_00098</name>
</gene>
<comment type="caution">
    <text evidence="1">The sequence shown here is derived from an EMBL/GenBank/DDBJ whole genome shotgun (WGS) entry which is preliminary data.</text>
</comment>
<sequence length="68" mass="8002">MTKWEYQTIKIPAYESDLFSSTKFRMTELDDILKDYGNDGWELASQSFTGDIRWGTGDMVLIFKRPKE</sequence>
<dbReference type="Pfam" id="PF13783">
    <property type="entry name" value="DUF4177"/>
    <property type="match status" value="1"/>
</dbReference>
<proteinExistence type="predicted"/>
<organism evidence="1 2">
    <name type="scientific">Emticicia aquatica</name>
    <dbReference type="NCBI Taxonomy" id="1681835"/>
    <lineage>
        <taxon>Bacteria</taxon>
        <taxon>Pseudomonadati</taxon>
        <taxon>Bacteroidota</taxon>
        <taxon>Cytophagia</taxon>
        <taxon>Cytophagales</taxon>
        <taxon>Leadbetterellaceae</taxon>
        <taxon>Emticicia</taxon>
    </lineage>
</organism>
<protein>
    <recommendedName>
        <fullName evidence="3">DUF4177 domain-containing protein</fullName>
    </recommendedName>
</protein>
<evidence type="ECO:0000313" key="2">
    <source>
        <dbReference type="Proteomes" id="UP000837932"/>
    </source>
</evidence>
<evidence type="ECO:0008006" key="3">
    <source>
        <dbReference type="Google" id="ProtNLM"/>
    </source>
</evidence>
<dbReference type="InterPro" id="IPR025234">
    <property type="entry name" value="YjzH-like"/>
</dbReference>
<keyword evidence="2" id="KW-1185">Reference proteome</keyword>